<reference evidence="6 7" key="1">
    <citation type="journal article" date="2014" name="Genome Announc.">
        <title>Comparative Genome Analysis of Two Isolates of the Fish Pathogen Piscirickettsia salmonis from Different Hosts Reveals Major Differences in Virulence-Associated Secretion Systems.</title>
        <authorList>
            <person name="Bohle H."/>
            <person name="Henriquez P."/>
            <person name="Grothusen H."/>
            <person name="Navas E."/>
            <person name="Sandoval A."/>
            <person name="Bustamante F."/>
            <person name="Bustos P."/>
            <person name="Mancilla M."/>
        </authorList>
    </citation>
    <scope>NUCLEOTIDE SEQUENCE [LARGE SCALE GENOMIC DNA]</scope>
    <source>
        <strain evidence="7">B1-32597</strain>
    </source>
</reference>
<dbReference type="GO" id="GO:0009306">
    <property type="term" value="P:protein secretion"/>
    <property type="evidence" value="ECO:0007669"/>
    <property type="project" value="InterPro"/>
</dbReference>
<dbReference type="GO" id="GO:0097347">
    <property type="term" value="C:TAM protein secretion complex"/>
    <property type="evidence" value="ECO:0007669"/>
    <property type="project" value="TreeGrafter"/>
</dbReference>
<dbReference type="AlphaFoldDB" id="A0A1L6TC68"/>
<dbReference type="PANTHER" id="PTHR36985">
    <property type="entry name" value="TRANSLOCATION AND ASSEMBLY MODULE SUBUNIT TAMB"/>
    <property type="match status" value="1"/>
</dbReference>
<dbReference type="RefSeq" id="WP_027242912.1">
    <property type="nucleotide sequence ID" value="NZ_CP012508.1"/>
</dbReference>
<dbReference type="PANTHER" id="PTHR36985:SF1">
    <property type="entry name" value="TRANSLOCATION AND ASSEMBLY MODULE SUBUNIT TAMB"/>
    <property type="match status" value="1"/>
</dbReference>
<dbReference type="EMBL" id="CP012508">
    <property type="protein sequence ID" value="ALB22948.1"/>
    <property type="molecule type" value="Genomic_DNA"/>
</dbReference>
<evidence type="ECO:0000313" key="6">
    <source>
        <dbReference type="EMBL" id="ALB22948.1"/>
    </source>
</evidence>
<name>A0A1L6TC68_PISSA</name>
<evidence type="ECO:0000256" key="4">
    <source>
        <dbReference type="ARBA" id="ARBA00023136"/>
    </source>
</evidence>
<organism evidence="6 7">
    <name type="scientific">Piscirickettsia salmonis</name>
    <dbReference type="NCBI Taxonomy" id="1238"/>
    <lineage>
        <taxon>Bacteria</taxon>
        <taxon>Pseudomonadati</taxon>
        <taxon>Pseudomonadota</taxon>
        <taxon>Gammaproteobacteria</taxon>
        <taxon>Thiotrichales</taxon>
        <taxon>Piscirickettsiaceae</taxon>
        <taxon>Piscirickettsia</taxon>
    </lineage>
</organism>
<feature type="domain" description="Translocation and assembly module TamB C-terminal" evidence="5">
    <location>
        <begin position="749"/>
        <end position="1098"/>
    </location>
</feature>
<keyword evidence="4" id="KW-0472">Membrane</keyword>
<evidence type="ECO:0000256" key="2">
    <source>
        <dbReference type="ARBA" id="ARBA00022692"/>
    </source>
</evidence>
<evidence type="ECO:0000313" key="7">
    <source>
        <dbReference type="Proteomes" id="UP000029558"/>
    </source>
</evidence>
<keyword evidence="2" id="KW-0812">Transmembrane</keyword>
<proteinExistence type="predicted"/>
<comment type="subcellular location">
    <subcellularLocation>
        <location evidence="1">Membrane</location>
        <topology evidence="1">Single-pass membrane protein</topology>
    </subcellularLocation>
</comment>
<dbReference type="Pfam" id="PF04357">
    <property type="entry name" value="TamB"/>
    <property type="match status" value="1"/>
</dbReference>
<gene>
    <name evidence="6" type="ORF">KU39_1768</name>
</gene>
<protein>
    <submittedName>
        <fullName evidence="6">Pathogenicity protein</fullName>
    </submittedName>
</protein>
<dbReference type="Proteomes" id="UP000029558">
    <property type="component" value="Chromosome"/>
</dbReference>
<sequence>MRIIKIIKWSIRILVATSVFLAISLFLLICTPTGSKLLIKASQSLIPPSVHLTINYLSGTLLTRIHANIIYSQPKTTTPDAIQIKAVHTQIKIDLLPLLSGNIRLSQLQAQSIAITTEPQTKKITTKTKLNRTNPNNSQFNDIVIPKIFINHFLIQALTFKGHHLKNISGNAYLHTSSHTINTSVQIHGTYHSQTFYLSLSGYGPSQQFNTQLTFISSQDTIRHLTLIATGQGNLSQNYQFKLTGQALQNTPIKGNARFNLTKKTWQTQLSITKLNLAQLNSRYSSQMNIRLTGQGNEQTGQLKLHLDGTLFKENIFALSNLSYNPHTINFNIQAHNGNNKIMLTGTPKQAALDINLKQIDHILPDSTGQINIHGNLNVNKINLTGNIDHLILNAPEIHSILNNFRIKQAHFNLDQNNISHTVTASLLVKNLILFKLPIKSINSQFKLKSKHFLLLTRLQTKKLQLDQQANGQLTEKNIINITLNKFTIENLEKNSDTNQDINLSLVKPVTIKFNLKQPTLLTASPFILKNRNHSQGLSLELIQPNTHNIYTIQAKLEKFPLNIINLITLNKLQLTGSLSGMLNLKLNQATRKLIHINTALSSSAGEIKAINPASQRIKTVHFQPLSLIIQGDQNNLTAQFNWALGQADYINAQIYLDHFKNLVGHVNYSLKAINILGFIPDINIQNPKLTGALKLSGQITNPRIIGSTTLIADLYLPSTGVELKQTKMTLTANGSSHIAIQAQATTETNQGHLSLHGNIDVTHLQPQATFIIQGSNVQLVDLPYATLYADPNITIAYGKRLIITGNLAMQQGRIQIDQVPQNSTLPTDIKIKGQTQNQSLPINTDITLTLNKNIHINGYGLNTQIEGQLNIISQPNQLTRAHGNLKLLDGTYRLLGQKLNITQGQLIFGGNAIENPGLNINIERQITPSNPADEAITAGVKVTGNLNKPTLTPYSTPTLSKADILSYLLFGTPVPQTSSGNAAILAQLVTSSSLFNTGTGGIVQDIKKTFGLSELSIQSNASTTQTTASEEESNLDSLRSSTSLVLGKYLAPDLYISYSVGFLGQQIASVRYRLNQNWSINTEAGTTSAVDLFYNIEKD</sequence>
<evidence type="ECO:0000256" key="3">
    <source>
        <dbReference type="ARBA" id="ARBA00022989"/>
    </source>
</evidence>
<keyword evidence="3" id="KW-1133">Transmembrane helix</keyword>
<dbReference type="InterPro" id="IPR007452">
    <property type="entry name" value="TamB_C"/>
</dbReference>
<dbReference type="GO" id="GO:0005886">
    <property type="term" value="C:plasma membrane"/>
    <property type="evidence" value="ECO:0007669"/>
    <property type="project" value="InterPro"/>
</dbReference>
<evidence type="ECO:0000256" key="1">
    <source>
        <dbReference type="ARBA" id="ARBA00004167"/>
    </source>
</evidence>
<dbReference type="OrthoDB" id="5555605at2"/>
<evidence type="ECO:0000259" key="5">
    <source>
        <dbReference type="Pfam" id="PF04357"/>
    </source>
</evidence>
<accession>A0A1L6TC68</accession>